<evidence type="ECO:0000256" key="1">
    <source>
        <dbReference type="SAM" id="Phobius"/>
    </source>
</evidence>
<feature type="transmembrane region" description="Helical" evidence="1">
    <location>
        <begin position="200"/>
        <end position="219"/>
    </location>
</feature>
<dbReference type="AlphaFoldDB" id="A0A940YAD4"/>
<keyword evidence="1" id="KW-0812">Transmembrane</keyword>
<evidence type="ECO:0000313" key="3">
    <source>
        <dbReference type="Proteomes" id="UP000676246"/>
    </source>
</evidence>
<feature type="transmembrane region" description="Helical" evidence="1">
    <location>
        <begin position="300"/>
        <end position="320"/>
    </location>
</feature>
<dbReference type="Proteomes" id="UP000676246">
    <property type="component" value="Unassembled WGS sequence"/>
</dbReference>
<proteinExistence type="predicted"/>
<gene>
    <name evidence="2" type="ORF">KAK03_15180</name>
</gene>
<feature type="transmembrane region" description="Helical" evidence="1">
    <location>
        <begin position="139"/>
        <end position="159"/>
    </location>
</feature>
<name>A0A940YAD4_9BURK</name>
<reference evidence="2 3" key="1">
    <citation type="submission" date="2021-04" db="EMBL/GenBank/DDBJ databases">
        <title>The genome sequence of Ideonella sp. 3Y2.</title>
        <authorList>
            <person name="Liu Y."/>
        </authorList>
    </citation>
    <scope>NUCLEOTIDE SEQUENCE [LARGE SCALE GENOMIC DNA]</scope>
    <source>
        <strain evidence="2 3">3Y2</strain>
    </source>
</reference>
<sequence length="324" mass="34981">MSHQPDASDALPPLVHARKATWFELFFDLVFVVAVAQLSGHYAHHFDAVGAAGSALLLMAMWWCWLGHTFHATRFDQQRADQRRLGLAQILAVCVIAYGVSDAFGERAAGFALGMAAFKALLVVAYLAERRWRGAQGLIRAYGGLYGLQALLWAVSAALPPMPRLALWGLALALDMASPWWVARYTAAVPPHPEHLPERFGLFTIILLGEGMASVVHALDHGPALHGTAVAAALLGAALAFLTWLGYFEVTRAHDERVVDGAAGGRQLRRWAYGHVPIYLGVFCLAAGTVALAGDAPWTPAQWLLFVSGVALIPLGLALLRRAR</sequence>
<organism evidence="2 3">
    <name type="scientific">Ideonella alba</name>
    <dbReference type="NCBI Taxonomy" id="2824118"/>
    <lineage>
        <taxon>Bacteria</taxon>
        <taxon>Pseudomonadati</taxon>
        <taxon>Pseudomonadota</taxon>
        <taxon>Betaproteobacteria</taxon>
        <taxon>Burkholderiales</taxon>
        <taxon>Sphaerotilaceae</taxon>
        <taxon>Ideonella</taxon>
    </lineage>
</organism>
<feature type="transmembrane region" description="Helical" evidence="1">
    <location>
        <begin position="48"/>
        <end position="65"/>
    </location>
</feature>
<keyword evidence="1" id="KW-0472">Membrane</keyword>
<dbReference type="EMBL" id="JAGQDD010000011">
    <property type="protein sequence ID" value="MBQ0931828.1"/>
    <property type="molecule type" value="Genomic_DNA"/>
</dbReference>
<evidence type="ECO:0000313" key="2">
    <source>
        <dbReference type="EMBL" id="MBQ0931828.1"/>
    </source>
</evidence>
<protein>
    <submittedName>
        <fullName evidence="2">Low temperature requirement protein A</fullName>
    </submittedName>
</protein>
<feature type="transmembrane region" description="Helical" evidence="1">
    <location>
        <begin position="276"/>
        <end position="294"/>
    </location>
</feature>
<dbReference type="PANTHER" id="PTHR36840:SF1">
    <property type="entry name" value="BLL5714 PROTEIN"/>
    <property type="match status" value="1"/>
</dbReference>
<keyword evidence="1" id="KW-1133">Transmembrane helix</keyword>
<feature type="transmembrane region" description="Helical" evidence="1">
    <location>
        <begin position="85"/>
        <end position="101"/>
    </location>
</feature>
<keyword evidence="3" id="KW-1185">Reference proteome</keyword>
<feature type="transmembrane region" description="Helical" evidence="1">
    <location>
        <begin position="165"/>
        <end position="188"/>
    </location>
</feature>
<comment type="caution">
    <text evidence="2">The sequence shown here is derived from an EMBL/GenBank/DDBJ whole genome shotgun (WGS) entry which is preliminary data.</text>
</comment>
<dbReference type="RefSeq" id="WP_210854863.1">
    <property type="nucleotide sequence ID" value="NZ_JAGQDD010000011.1"/>
</dbReference>
<feature type="transmembrane region" description="Helical" evidence="1">
    <location>
        <begin position="107"/>
        <end position="127"/>
    </location>
</feature>
<accession>A0A940YAD4</accession>
<feature type="transmembrane region" description="Helical" evidence="1">
    <location>
        <begin position="21"/>
        <end position="42"/>
    </location>
</feature>
<dbReference type="PANTHER" id="PTHR36840">
    <property type="entry name" value="BLL5714 PROTEIN"/>
    <property type="match status" value="1"/>
</dbReference>
<dbReference type="Pfam" id="PF06772">
    <property type="entry name" value="LtrA"/>
    <property type="match status" value="1"/>
</dbReference>
<feature type="transmembrane region" description="Helical" evidence="1">
    <location>
        <begin position="225"/>
        <end position="247"/>
    </location>
</feature>
<dbReference type="InterPro" id="IPR010640">
    <property type="entry name" value="Low_temperature_requirement_A"/>
</dbReference>